<dbReference type="GO" id="GO:0016491">
    <property type="term" value="F:oxidoreductase activity"/>
    <property type="evidence" value="ECO:0007669"/>
    <property type="project" value="UniProtKB-KW"/>
</dbReference>
<keyword evidence="4" id="KW-0479">Metal-binding</keyword>
<protein>
    <submittedName>
        <fullName evidence="8">Molybdopterin-dependent oxidoreductase</fullName>
    </submittedName>
</protein>
<evidence type="ECO:0000256" key="3">
    <source>
        <dbReference type="ARBA" id="ARBA00022505"/>
    </source>
</evidence>
<keyword evidence="9" id="KW-1185">Reference proteome</keyword>
<dbReference type="InterPro" id="IPR006656">
    <property type="entry name" value="Mopterin_OxRdtase"/>
</dbReference>
<evidence type="ECO:0000259" key="6">
    <source>
        <dbReference type="Pfam" id="PF00384"/>
    </source>
</evidence>
<dbReference type="GO" id="GO:0009055">
    <property type="term" value="F:electron transfer activity"/>
    <property type="evidence" value="ECO:0007669"/>
    <property type="project" value="TreeGrafter"/>
</dbReference>
<evidence type="ECO:0000256" key="4">
    <source>
        <dbReference type="ARBA" id="ARBA00022723"/>
    </source>
</evidence>
<evidence type="ECO:0000259" key="7">
    <source>
        <dbReference type="Pfam" id="PF01568"/>
    </source>
</evidence>
<reference evidence="8 9" key="1">
    <citation type="submission" date="2020-01" db="EMBL/GenBank/DDBJ databases">
        <title>Frigidibacter albus SP32T (=CGMCC 1.13995T).</title>
        <authorList>
            <person name="Liao X."/>
        </authorList>
    </citation>
    <scope>NUCLEOTIDE SEQUENCE [LARGE SCALE GENOMIC DNA]</scope>
    <source>
        <strain evidence="8 9">SP32</strain>
    </source>
</reference>
<name>A0A6L8VIL6_9RHOB</name>
<dbReference type="Pfam" id="PF01568">
    <property type="entry name" value="Molydop_binding"/>
    <property type="match status" value="1"/>
</dbReference>
<dbReference type="RefSeq" id="WP_161345500.1">
    <property type="nucleotide sequence ID" value="NZ_BMGW01000004.1"/>
</dbReference>
<evidence type="ECO:0000313" key="8">
    <source>
        <dbReference type="EMBL" id="MZQ89189.1"/>
    </source>
</evidence>
<keyword evidence="5" id="KW-0560">Oxidoreductase</keyword>
<dbReference type="SUPFAM" id="SSF53706">
    <property type="entry name" value="Formate dehydrogenase/DMSO reductase, domains 1-3"/>
    <property type="match status" value="1"/>
</dbReference>
<dbReference type="Gene3D" id="2.40.40.20">
    <property type="match status" value="1"/>
</dbReference>
<dbReference type="SUPFAM" id="SSF50692">
    <property type="entry name" value="ADC-like"/>
    <property type="match status" value="1"/>
</dbReference>
<dbReference type="Gene3D" id="3.40.228.10">
    <property type="entry name" value="Dimethylsulfoxide Reductase, domain 2"/>
    <property type="match status" value="1"/>
</dbReference>
<feature type="domain" description="Molybdopterin dinucleotide-binding" evidence="7">
    <location>
        <begin position="605"/>
        <end position="723"/>
    </location>
</feature>
<dbReference type="PANTHER" id="PTHR43742">
    <property type="entry name" value="TRIMETHYLAMINE-N-OXIDE REDUCTASE"/>
    <property type="match status" value="1"/>
</dbReference>
<keyword evidence="3" id="KW-0500">Molybdenum</keyword>
<evidence type="ECO:0000256" key="1">
    <source>
        <dbReference type="ARBA" id="ARBA00001942"/>
    </source>
</evidence>
<dbReference type="EMBL" id="WWNR01000004">
    <property type="protein sequence ID" value="MZQ89189.1"/>
    <property type="molecule type" value="Genomic_DNA"/>
</dbReference>
<dbReference type="Gene3D" id="3.40.50.740">
    <property type="match status" value="1"/>
</dbReference>
<dbReference type="AlphaFoldDB" id="A0A6L8VIL6"/>
<dbReference type="Pfam" id="PF00384">
    <property type="entry name" value="Molybdopterin"/>
    <property type="match status" value="1"/>
</dbReference>
<dbReference type="Proteomes" id="UP000477083">
    <property type="component" value="Unassembled WGS sequence"/>
</dbReference>
<evidence type="ECO:0000256" key="2">
    <source>
        <dbReference type="ARBA" id="ARBA00010312"/>
    </source>
</evidence>
<organism evidence="8 9">
    <name type="scientific">Frigidibacter albus</name>
    <dbReference type="NCBI Taxonomy" id="1465486"/>
    <lineage>
        <taxon>Bacteria</taxon>
        <taxon>Pseudomonadati</taxon>
        <taxon>Pseudomonadota</taxon>
        <taxon>Alphaproteobacteria</taxon>
        <taxon>Rhodobacterales</taxon>
        <taxon>Paracoccaceae</taxon>
        <taxon>Frigidibacter</taxon>
    </lineage>
</organism>
<comment type="similarity">
    <text evidence="2">Belongs to the prokaryotic molybdopterin-containing oxidoreductase family.</text>
</comment>
<dbReference type="GO" id="GO:0030288">
    <property type="term" value="C:outer membrane-bounded periplasmic space"/>
    <property type="evidence" value="ECO:0007669"/>
    <property type="project" value="TreeGrafter"/>
</dbReference>
<dbReference type="OrthoDB" id="9759518at2"/>
<proteinExistence type="inferred from homology"/>
<dbReference type="InterPro" id="IPR006657">
    <property type="entry name" value="MoPterin_dinucl-bd_dom"/>
</dbReference>
<dbReference type="PANTHER" id="PTHR43742:SF10">
    <property type="entry name" value="TRIMETHYLAMINE-N-OXIDE REDUCTASE 2"/>
    <property type="match status" value="1"/>
</dbReference>
<evidence type="ECO:0000256" key="5">
    <source>
        <dbReference type="ARBA" id="ARBA00023002"/>
    </source>
</evidence>
<evidence type="ECO:0000313" key="9">
    <source>
        <dbReference type="Proteomes" id="UP000477083"/>
    </source>
</evidence>
<comment type="cofactor">
    <cofactor evidence="1">
        <name>Mo-bis(molybdopterin guanine dinucleotide)</name>
        <dbReference type="ChEBI" id="CHEBI:60539"/>
    </cofactor>
</comment>
<dbReference type="GO" id="GO:0043546">
    <property type="term" value="F:molybdopterin cofactor binding"/>
    <property type="evidence" value="ECO:0007669"/>
    <property type="project" value="InterPro"/>
</dbReference>
<dbReference type="GO" id="GO:0009061">
    <property type="term" value="P:anaerobic respiration"/>
    <property type="evidence" value="ECO:0007669"/>
    <property type="project" value="TreeGrafter"/>
</dbReference>
<gene>
    <name evidence="8" type="ORF">GS660_08765</name>
</gene>
<sequence>MQIFASHFGFYEVSPGPVLRPFRHDPAPSATGLAHLDLARDPSRVMQPMARRGWLEGDKGAARGEDVFVPLTMEAATRLAADEIARVRGTHGNGAIFGGSYGWASAGRFHHAQSQLKRFLNLAGGFVSTVNTYSYGTAKVILPHVLGAEHAESGVFAPSWDQIVAQCRVILAFGGMRLSNAQVEAGSTGAHRTADWLAAYSAAGGRIITLSPDASDAPQGEHLAIRPGTDTAAMLGMAHVLWSEGRLERGFLDRCTVGAEQVIAYLSGTEDGVPKTADWAAAITGLGADDLRRLARLLTDEPSLINLSWSLQRARYGEQPYWAAVALAAMVGRIGQPGQGLALGLSAIASVGQPVRKLRGPALPVGRNPVSAFIPVARLTDMLERPGEVLDYDGQCLTLPNIRLIWWAGGNPYHHHQDLNRLRAAWKRPETVIVQESVWTATARHADLVFPSALPFERADVAAASRDSWIGYSARVMDPPQGVLTDHETLARVAAHLGLEDAFRGGRTEHQWLQHIYEGYAAEFPELPDWDSFRLQGFAQLDAGEAAPAPYTPLAAFVADPGAAPLSTPSGKIELASAVVAGFGYADCPGHPVWLDPDEPGDLPFRMLSPQPETRLHSQLDRAGPARQARWKGLERLRANPADLLAAGVAVGDVAELYNDRGIVLVAATADPKVGQGTLVLPTGGWFNPVRDALDRVVDLGGNPNTLTADLGSSRLSQGASANHPRVGLRALRDPGLLKKLEDLA</sequence>
<dbReference type="InterPro" id="IPR050612">
    <property type="entry name" value="Prok_Mopterin_Oxidored"/>
</dbReference>
<comment type="caution">
    <text evidence="8">The sequence shown here is derived from an EMBL/GenBank/DDBJ whole genome shotgun (WGS) entry which is preliminary data.</text>
</comment>
<dbReference type="GO" id="GO:0030151">
    <property type="term" value="F:molybdenum ion binding"/>
    <property type="evidence" value="ECO:0007669"/>
    <property type="project" value="TreeGrafter"/>
</dbReference>
<dbReference type="InterPro" id="IPR009010">
    <property type="entry name" value="Asp_de-COase-like_dom_sf"/>
</dbReference>
<dbReference type="Gene3D" id="3.90.55.10">
    <property type="entry name" value="Dimethylsulfoxide Reductase, domain 3"/>
    <property type="match status" value="1"/>
</dbReference>
<feature type="domain" description="Molybdopterin oxidoreductase" evidence="6">
    <location>
        <begin position="44"/>
        <end position="480"/>
    </location>
</feature>
<accession>A0A6L8VIL6</accession>